<protein>
    <submittedName>
        <fullName evidence="2">Uncharacterized protein</fullName>
    </submittedName>
</protein>
<proteinExistence type="predicted"/>
<comment type="caution">
    <text evidence="2">The sequence shown here is derived from an EMBL/GenBank/DDBJ whole genome shotgun (WGS) entry which is preliminary data.</text>
</comment>
<feature type="region of interest" description="Disordered" evidence="1">
    <location>
        <begin position="148"/>
        <end position="188"/>
    </location>
</feature>
<feature type="region of interest" description="Disordered" evidence="1">
    <location>
        <begin position="110"/>
        <end position="133"/>
    </location>
</feature>
<dbReference type="EMBL" id="RRYP01009334">
    <property type="protein sequence ID" value="TNV79135.1"/>
    <property type="molecule type" value="Genomic_DNA"/>
</dbReference>
<accession>A0A8J8NRZ8</accession>
<evidence type="ECO:0000313" key="2">
    <source>
        <dbReference type="EMBL" id="TNV79135.1"/>
    </source>
</evidence>
<dbReference type="AlphaFoldDB" id="A0A8J8NRZ8"/>
<name>A0A8J8NRZ8_HALGN</name>
<keyword evidence="3" id="KW-1185">Reference proteome</keyword>
<sequence>MQIDNNQNQTVYCEQEVIQAILKRYDEADTQERESLWPHQNYPLTLDEHYELGDQIQYANENHLSVDNNRPQWPALEPENDILLYLLPTQDNVEPSNEQIPKNNVILNLEPTQNNTEPSNEQIPKNNVDLNLEPTQNNIEHGRQQKFSNQVTISQSHSIARSSNQTSGLPRRNEIESSRLKRQEQRVSKKQIDDTVSQIIEIIHTSIRSNAQDTQRIRDYMQQYHQQMRASKTNESIDHRLVAISEACMKEIYATCYQNIQQNQILGRVVQIITKHIKLWMEARSQIYSENQQIRKLYQYKSACSIMIPLAL</sequence>
<dbReference type="Proteomes" id="UP000785679">
    <property type="component" value="Unassembled WGS sequence"/>
</dbReference>
<gene>
    <name evidence="2" type="ORF">FGO68_gene14688</name>
</gene>
<feature type="compositionally biased region" description="Polar residues" evidence="1">
    <location>
        <begin position="148"/>
        <end position="168"/>
    </location>
</feature>
<reference evidence="2" key="1">
    <citation type="submission" date="2019-06" db="EMBL/GenBank/DDBJ databases">
        <authorList>
            <person name="Zheng W."/>
        </authorList>
    </citation>
    <scope>NUCLEOTIDE SEQUENCE</scope>
    <source>
        <strain evidence="2">QDHG01</strain>
    </source>
</reference>
<feature type="compositionally biased region" description="Basic and acidic residues" evidence="1">
    <location>
        <begin position="171"/>
        <end position="188"/>
    </location>
</feature>
<evidence type="ECO:0000256" key="1">
    <source>
        <dbReference type="SAM" id="MobiDB-lite"/>
    </source>
</evidence>
<evidence type="ECO:0000313" key="3">
    <source>
        <dbReference type="Proteomes" id="UP000785679"/>
    </source>
</evidence>
<organism evidence="2 3">
    <name type="scientific">Halteria grandinella</name>
    <dbReference type="NCBI Taxonomy" id="5974"/>
    <lineage>
        <taxon>Eukaryota</taxon>
        <taxon>Sar</taxon>
        <taxon>Alveolata</taxon>
        <taxon>Ciliophora</taxon>
        <taxon>Intramacronucleata</taxon>
        <taxon>Spirotrichea</taxon>
        <taxon>Stichotrichia</taxon>
        <taxon>Sporadotrichida</taxon>
        <taxon>Halteriidae</taxon>
        <taxon>Halteria</taxon>
    </lineage>
</organism>